<reference evidence="8" key="2">
    <citation type="submission" date="2015-01" db="EMBL/GenBank/DDBJ databases">
        <title>Evolutionary Origins and Diversification of the Mycorrhizal Mutualists.</title>
        <authorList>
            <consortium name="DOE Joint Genome Institute"/>
            <consortium name="Mycorrhizal Genomics Consortium"/>
            <person name="Kohler A."/>
            <person name="Kuo A."/>
            <person name="Nagy L.G."/>
            <person name="Floudas D."/>
            <person name="Copeland A."/>
            <person name="Barry K.W."/>
            <person name="Cichocki N."/>
            <person name="Veneault-Fourrey C."/>
            <person name="LaButti K."/>
            <person name="Lindquist E.A."/>
            <person name="Lipzen A."/>
            <person name="Lundell T."/>
            <person name="Morin E."/>
            <person name="Murat C."/>
            <person name="Riley R."/>
            <person name="Ohm R."/>
            <person name="Sun H."/>
            <person name="Tunlid A."/>
            <person name="Henrissat B."/>
            <person name="Grigoriev I.V."/>
            <person name="Hibbett D.S."/>
            <person name="Martin F."/>
        </authorList>
    </citation>
    <scope>NUCLEOTIDE SEQUENCE [LARGE SCALE GENOMIC DNA]</scope>
    <source>
        <strain evidence="8">MAFF 305830</strain>
    </source>
</reference>
<dbReference type="AlphaFoldDB" id="A0A0C3AQ13"/>
<sequence length="410" mass="46791">MPHKCDFCHNPAGKQCAGCKKVWYCSNKCQRSAWNRHIFDCKPDPSRPIITAHRLSRAVFRDVLPEDKETCDDYGFTRLAPSSPERNMLLGLYVGLLKVQEIEPTTLDQWRKQGTLIQDIKTVFENIPPERRGGYYPWFLMNQHLLDPSWQPPQDPAFTEMMGTWTFVKAPAVDNIERFKEVFGNWGTSKKDCFVLPMGFAVCPNEYYEHVLLGAYSAIVINGKCSLDEFTRQFKAGRLIALFQQYKVEGQVLDIPYMKDFLQNNRLIKSVWWLKAYIHQEPGFERMRPSIGVDYGIYNCNGVSKHIALMKSTYQTLFWHPKSDPLELHKACITGKIYPYVDGLLKLKKKDAKLLKKLMWNPYPLDVGVQFHLRASGSGVGEASLLGLGAAMGMGLLLLLAFTLGSVLYG</sequence>
<keyword evidence="5" id="KW-0472">Membrane</keyword>
<dbReference type="Pfam" id="PF01753">
    <property type="entry name" value="zf-MYND"/>
    <property type="match status" value="1"/>
</dbReference>
<evidence type="ECO:0000259" key="6">
    <source>
        <dbReference type="PROSITE" id="PS50865"/>
    </source>
</evidence>
<keyword evidence="1" id="KW-0479">Metal-binding</keyword>
<keyword evidence="2 4" id="KW-0863">Zinc-finger</keyword>
<dbReference type="GO" id="GO:0008270">
    <property type="term" value="F:zinc ion binding"/>
    <property type="evidence" value="ECO:0007669"/>
    <property type="project" value="UniProtKB-KW"/>
</dbReference>
<reference evidence="7 8" key="1">
    <citation type="submission" date="2014-04" db="EMBL/GenBank/DDBJ databases">
        <authorList>
            <consortium name="DOE Joint Genome Institute"/>
            <person name="Kuo A."/>
            <person name="Zuccaro A."/>
            <person name="Kohler A."/>
            <person name="Nagy L.G."/>
            <person name="Floudas D."/>
            <person name="Copeland A."/>
            <person name="Barry K.W."/>
            <person name="Cichocki N."/>
            <person name="Veneault-Fourrey C."/>
            <person name="LaButti K."/>
            <person name="Lindquist E.A."/>
            <person name="Lipzen A."/>
            <person name="Lundell T."/>
            <person name="Morin E."/>
            <person name="Murat C."/>
            <person name="Sun H."/>
            <person name="Tunlid A."/>
            <person name="Henrissat B."/>
            <person name="Grigoriev I.V."/>
            <person name="Hibbett D.S."/>
            <person name="Martin F."/>
            <person name="Nordberg H.P."/>
            <person name="Cantor M.N."/>
            <person name="Hua S.X."/>
        </authorList>
    </citation>
    <scope>NUCLEOTIDE SEQUENCE [LARGE SCALE GENOMIC DNA]</scope>
    <source>
        <strain evidence="7 8">MAFF 305830</strain>
    </source>
</reference>
<dbReference type="PROSITE" id="PS50865">
    <property type="entry name" value="ZF_MYND_2"/>
    <property type="match status" value="1"/>
</dbReference>
<dbReference type="STRING" id="933852.A0A0C3AQ13"/>
<dbReference type="HOGENOM" id="CLU_041565_1_0_1"/>
<feature type="transmembrane region" description="Helical" evidence="5">
    <location>
        <begin position="385"/>
        <end position="409"/>
    </location>
</feature>
<keyword evidence="5" id="KW-0812">Transmembrane</keyword>
<proteinExistence type="predicted"/>
<keyword evidence="3" id="KW-0862">Zinc</keyword>
<evidence type="ECO:0000256" key="5">
    <source>
        <dbReference type="SAM" id="Phobius"/>
    </source>
</evidence>
<dbReference type="EMBL" id="KN824362">
    <property type="protein sequence ID" value="KIM22129.1"/>
    <property type="molecule type" value="Genomic_DNA"/>
</dbReference>
<feature type="domain" description="MYND-type" evidence="6">
    <location>
        <begin position="5"/>
        <end position="41"/>
    </location>
</feature>
<evidence type="ECO:0000256" key="4">
    <source>
        <dbReference type="PROSITE-ProRule" id="PRU00134"/>
    </source>
</evidence>
<evidence type="ECO:0000256" key="2">
    <source>
        <dbReference type="ARBA" id="ARBA00022771"/>
    </source>
</evidence>
<dbReference type="Gene3D" id="6.10.140.2220">
    <property type="match status" value="1"/>
</dbReference>
<organism evidence="7 8">
    <name type="scientific">Serendipita vermifera MAFF 305830</name>
    <dbReference type="NCBI Taxonomy" id="933852"/>
    <lineage>
        <taxon>Eukaryota</taxon>
        <taxon>Fungi</taxon>
        <taxon>Dikarya</taxon>
        <taxon>Basidiomycota</taxon>
        <taxon>Agaricomycotina</taxon>
        <taxon>Agaricomycetes</taxon>
        <taxon>Sebacinales</taxon>
        <taxon>Serendipitaceae</taxon>
        <taxon>Serendipita</taxon>
    </lineage>
</organism>
<keyword evidence="8" id="KW-1185">Reference proteome</keyword>
<evidence type="ECO:0000313" key="7">
    <source>
        <dbReference type="EMBL" id="KIM22129.1"/>
    </source>
</evidence>
<evidence type="ECO:0000256" key="3">
    <source>
        <dbReference type="ARBA" id="ARBA00022833"/>
    </source>
</evidence>
<evidence type="ECO:0000313" key="8">
    <source>
        <dbReference type="Proteomes" id="UP000054097"/>
    </source>
</evidence>
<dbReference type="Proteomes" id="UP000054097">
    <property type="component" value="Unassembled WGS sequence"/>
</dbReference>
<protein>
    <recommendedName>
        <fullName evidence="6">MYND-type domain-containing protein</fullName>
    </recommendedName>
</protein>
<dbReference type="InterPro" id="IPR002893">
    <property type="entry name" value="Znf_MYND"/>
</dbReference>
<dbReference type="OrthoDB" id="4851849at2759"/>
<gene>
    <name evidence="7" type="ORF">M408DRAFT_12181</name>
</gene>
<dbReference type="SUPFAM" id="SSF144232">
    <property type="entry name" value="HIT/MYND zinc finger-like"/>
    <property type="match status" value="1"/>
</dbReference>
<evidence type="ECO:0000256" key="1">
    <source>
        <dbReference type="ARBA" id="ARBA00022723"/>
    </source>
</evidence>
<accession>A0A0C3AQ13</accession>
<keyword evidence="5" id="KW-1133">Transmembrane helix</keyword>
<name>A0A0C3AQ13_SERVB</name>